<dbReference type="SUPFAM" id="SSF56349">
    <property type="entry name" value="DNA breaking-rejoining enzymes"/>
    <property type="match status" value="1"/>
</dbReference>
<dbReference type="Pfam" id="PF13102">
    <property type="entry name" value="Phage_int_SAM_5"/>
    <property type="match status" value="1"/>
</dbReference>
<dbReference type="InterPro" id="IPR050090">
    <property type="entry name" value="Tyrosine_recombinase_XerCD"/>
</dbReference>
<dbReference type="Proteomes" id="UP000321150">
    <property type="component" value="Unassembled WGS sequence"/>
</dbReference>
<dbReference type="PROSITE" id="PS51898">
    <property type="entry name" value="TYR_RECOMBINASE"/>
    <property type="match status" value="1"/>
</dbReference>
<dbReference type="Gene3D" id="1.10.150.130">
    <property type="match status" value="1"/>
</dbReference>
<keyword evidence="3" id="KW-0233">DNA recombination</keyword>
<dbReference type="InterPro" id="IPR035386">
    <property type="entry name" value="Arm-DNA-bind_5"/>
</dbReference>
<dbReference type="PANTHER" id="PTHR30349">
    <property type="entry name" value="PHAGE INTEGRASE-RELATED"/>
    <property type="match status" value="1"/>
</dbReference>
<dbReference type="PANTHER" id="PTHR30349:SF64">
    <property type="entry name" value="PROPHAGE INTEGRASE INTD-RELATED"/>
    <property type="match status" value="1"/>
</dbReference>
<comment type="similarity">
    <text evidence="1">Belongs to the 'phage' integrase family.</text>
</comment>
<evidence type="ECO:0000313" key="5">
    <source>
        <dbReference type="EMBL" id="GEN73695.1"/>
    </source>
</evidence>
<dbReference type="InterPro" id="IPR025269">
    <property type="entry name" value="SAM-like_dom"/>
</dbReference>
<dbReference type="GO" id="GO:0003677">
    <property type="term" value="F:DNA binding"/>
    <property type="evidence" value="ECO:0007669"/>
    <property type="project" value="UniProtKB-KW"/>
</dbReference>
<protein>
    <submittedName>
        <fullName evidence="5">Transposase</fullName>
    </submittedName>
</protein>
<dbReference type="Gene3D" id="1.10.443.10">
    <property type="entry name" value="Intergrase catalytic core"/>
    <property type="match status" value="1"/>
</dbReference>
<feature type="domain" description="Tyr recombinase" evidence="4">
    <location>
        <begin position="233"/>
        <end position="410"/>
    </location>
</feature>
<dbReference type="Pfam" id="PF00589">
    <property type="entry name" value="Phage_integrase"/>
    <property type="match status" value="1"/>
</dbReference>
<gene>
    <name evidence="5" type="ORF">CLA01_37670</name>
</gene>
<sequence>MGHRTLISTFKVINMKTKISVLFYAKRSKAKNNLQVPVYLRITVNGKRSEFSTGKMVDASKWNSEVSRLKGNSEEARTINKYFDVLLSRILGIERNLVLSGESFDATDVKNLLIGKQDTERYLIPIFQEHNNRMEKLIGKEYALATLKNYKTCLAHLKHFLWNFHKKSDINIKKIEPTFLNDFDFFLRTIAKCNNNSTVKHTKNLAKILKICYHNNWIEKDLVIYYKGKFNEVTANFLTEEEIKTIRDKDFVGQGLNLVRDIFIFSCYTGVAYIDINNLTKDNISKGIDGNLWIMTHRQKTRIASNIPLLPIAEEILRKYENHPLTANSEKLLPMYTNQKVNEYLKTIAENCEINKKLTFHVARHTFATTVTLGNNVSIESVSKMLGHKSIKTTQHYAKILDKKVSEDMSVLKNILTANC</sequence>
<evidence type="ECO:0000256" key="2">
    <source>
        <dbReference type="ARBA" id="ARBA00023125"/>
    </source>
</evidence>
<comment type="caution">
    <text evidence="5">The sequence shown here is derived from an EMBL/GenBank/DDBJ whole genome shotgun (WGS) entry which is preliminary data.</text>
</comment>
<evidence type="ECO:0000256" key="3">
    <source>
        <dbReference type="ARBA" id="ARBA00023172"/>
    </source>
</evidence>
<dbReference type="InterPro" id="IPR011010">
    <property type="entry name" value="DNA_brk_join_enz"/>
</dbReference>
<dbReference type="GO" id="GO:0015074">
    <property type="term" value="P:DNA integration"/>
    <property type="evidence" value="ECO:0007669"/>
    <property type="project" value="InterPro"/>
</dbReference>
<dbReference type="Pfam" id="PF17293">
    <property type="entry name" value="Arm-DNA-bind_5"/>
    <property type="match status" value="1"/>
</dbReference>
<organism evidence="5 6">
    <name type="scientific">Chryseobacterium lathyri</name>
    <dbReference type="NCBI Taxonomy" id="395933"/>
    <lineage>
        <taxon>Bacteria</taxon>
        <taxon>Pseudomonadati</taxon>
        <taxon>Bacteroidota</taxon>
        <taxon>Flavobacteriia</taxon>
        <taxon>Flavobacteriales</taxon>
        <taxon>Weeksellaceae</taxon>
        <taxon>Chryseobacterium group</taxon>
        <taxon>Chryseobacterium</taxon>
    </lineage>
</organism>
<dbReference type="InterPro" id="IPR002104">
    <property type="entry name" value="Integrase_catalytic"/>
</dbReference>
<dbReference type="InterPro" id="IPR013762">
    <property type="entry name" value="Integrase-like_cat_sf"/>
</dbReference>
<evidence type="ECO:0000259" key="4">
    <source>
        <dbReference type="PROSITE" id="PS51898"/>
    </source>
</evidence>
<dbReference type="InterPro" id="IPR010998">
    <property type="entry name" value="Integrase_recombinase_N"/>
</dbReference>
<keyword evidence="2" id="KW-0238">DNA-binding</keyword>
<dbReference type="EMBL" id="BJYI01000018">
    <property type="protein sequence ID" value="GEN73695.1"/>
    <property type="molecule type" value="Genomic_DNA"/>
</dbReference>
<evidence type="ECO:0000256" key="1">
    <source>
        <dbReference type="ARBA" id="ARBA00008857"/>
    </source>
</evidence>
<dbReference type="GO" id="GO:0006310">
    <property type="term" value="P:DNA recombination"/>
    <property type="evidence" value="ECO:0007669"/>
    <property type="project" value="UniProtKB-KW"/>
</dbReference>
<proteinExistence type="inferred from homology"/>
<accession>A0A511YES1</accession>
<dbReference type="AlphaFoldDB" id="A0A511YES1"/>
<name>A0A511YES1_9FLAO</name>
<dbReference type="CDD" id="cd01185">
    <property type="entry name" value="INTN1_C_like"/>
    <property type="match status" value="1"/>
</dbReference>
<evidence type="ECO:0000313" key="6">
    <source>
        <dbReference type="Proteomes" id="UP000321150"/>
    </source>
</evidence>
<reference evidence="5 6" key="1">
    <citation type="submission" date="2019-07" db="EMBL/GenBank/DDBJ databases">
        <title>Whole genome shotgun sequence of Chryseobacterium lathyri NBRC 105250.</title>
        <authorList>
            <person name="Hosoyama A."/>
            <person name="Uohara A."/>
            <person name="Ohji S."/>
            <person name="Ichikawa N."/>
        </authorList>
    </citation>
    <scope>NUCLEOTIDE SEQUENCE [LARGE SCALE GENOMIC DNA]</scope>
    <source>
        <strain evidence="5 6">NBRC 105250</strain>
    </source>
</reference>